<comment type="caution">
    <text evidence="2">The sequence shown here is derived from an EMBL/GenBank/DDBJ whole genome shotgun (WGS) entry which is preliminary data.</text>
</comment>
<evidence type="ECO:0000256" key="1">
    <source>
        <dbReference type="SAM" id="MobiDB-lite"/>
    </source>
</evidence>
<evidence type="ECO:0000313" key="3">
    <source>
        <dbReference type="Proteomes" id="UP000807504"/>
    </source>
</evidence>
<dbReference type="Proteomes" id="UP000807504">
    <property type="component" value="Unassembled WGS sequence"/>
</dbReference>
<feature type="compositionally biased region" description="Basic and acidic residues" evidence="1">
    <location>
        <begin position="53"/>
        <end position="71"/>
    </location>
</feature>
<dbReference type="AlphaFoldDB" id="A0A8T0G1H6"/>
<accession>A0A8T0G1H6</accession>
<evidence type="ECO:0000313" key="2">
    <source>
        <dbReference type="EMBL" id="KAF8796355.1"/>
    </source>
</evidence>
<organism evidence="2 3">
    <name type="scientific">Argiope bruennichi</name>
    <name type="common">Wasp spider</name>
    <name type="synonym">Aranea bruennichi</name>
    <dbReference type="NCBI Taxonomy" id="94029"/>
    <lineage>
        <taxon>Eukaryota</taxon>
        <taxon>Metazoa</taxon>
        <taxon>Ecdysozoa</taxon>
        <taxon>Arthropoda</taxon>
        <taxon>Chelicerata</taxon>
        <taxon>Arachnida</taxon>
        <taxon>Araneae</taxon>
        <taxon>Araneomorphae</taxon>
        <taxon>Entelegynae</taxon>
        <taxon>Araneoidea</taxon>
        <taxon>Araneidae</taxon>
        <taxon>Argiope</taxon>
    </lineage>
</organism>
<protein>
    <submittedName>
        <fullName evidence="2">Uncharacterized protein</fullName>
    </submittedName>
</protein>
<sequence length="107" mass="12080">MLLKNIAQYRWLYGFCTFYLEDLSHGEKKHLRIVRGGKLLAKARGTWSNGQEGGRRAEAKAEGGRRAEGMQKGRRSRRREGAEVQRRMQKGLQELGIGKKSAEGSSC</sequence>
<proteinExistence type="predicted"/>
<gene>
    <name evidence="2" type="ORF">HNY73_000738</name>
</gene>
<reference evidence="2" key="2">
    <citation type="submission" date="2020-06" db="EMBL/GenBank/DDBJ databases">
        <authorList>
            <person name="Sheffer M."/>
        </authorList>
    </citation>
    <scope>NUCLEOTIDE SEQUENCE</scope>
</reference>
<name>A0A8T0G1H6_ARGBR</name>
<feature type="region of interest" description="Disordered" evidence="1">
    <location>
        <begin position="45"/>
        <end position="107"/>
    </location>
</feature>
<keyword evidence="3" id="KW-1185">Reference proteome</keyword>
<reference evidence="2" key="1">
    <citation type="journal article" date="2020" name="bioRxiv">
        <title>Chromosome-level reference genome of the European wasp spider Argiope bruennichi: a resource for studies on range expansion and evolutionary adaptation.</title>
        <authorList>
            <person name="Sheffer M.M."/>
            <person name="Hoppe A."/>
            <person name="Krehenwinkel H."/>
            <person name="Uhl G."/>
            <person name="Kuss A.W."/>
            <person name="Jensen L."/>
            <person name="Jensen C."/>
            <person name="Gillespie R.G."/>
            <person name="Hoff K.J."/>
            <person name="Prost S."/>
        </authorList>
    </citation>
    <scope>NUCLEOTIDE SEQUENCE</scope>
</reference>
<dbReference type="EMBL" id="JABXBU010000001">
    <property type="protein sequence ID" value="KAF8796355.1"/>
    <property type="molecule type" value="Genomic_DNA"/>
</dbReference>